<dbReference type="RefSeq" id="WP_378263370.1">
    <property type="nucleotide sequence ID" value="NZ_JBHSIT010000014.1"/>
</dbReference>
<accession>A0ABV9UAT3</accession>
<protein>
    <submittedName>
        <fullName evidence="2">Uncharacterized protein</fullName>
    </submittedName>
</protein>
<evidence type="ECO:0000313" key="2">
    <source>
        <dbReference type="EMBL" id="MFC4912944.1"/>
    </source>
</evidence>
<sequence>MTPQVLRTTAVMATATFTEIIGPLFMSDPGRTAPSSHPPEPNAV</sequence>
<evidence type="ECO:0000313" key="3">
    <source>
        <dbReference type="Proteomes" id="UP001595872"/>
    </source>
</evidence>
<name>A0ABV9UAT3_9ACTN</name>
<dbReference type="EMBL" id="JBHSIT010000014">
    <property type="protein sequence ID" value="MFC4912944.1"/>
    <property type="molecule type" value="Genomic_DNA"/>
</dbReference>
<reference evidence="3" key="1">
    <citation type="journal article" date="2019" name="Int. J. Syst. Evol. Microbiol.">
        <title>The Global Catalogue of Microorganisms (GCM) 10K type strain sequencing project: providing services to taxonomists for standard genome sequencing and annotation.</title>
        <authorList>
            <consortium name="The Broad Institute Genomics Platform"/>
            <consortium name="The Broad Institute Genome Sequencing Center for Infectious Disease"/>
            <person name="Wu L."/>
            <person name="Ma J."/>
        </authorList>
    </citation>
    <scope>NUCLEOTIDE SEQUENCE [LARGE SCALE GENOMIC DNA]</scope>
    <source>
        <strain evidence="3">KLKA75</strain>
    </source>
</reference>
<feature type="region of interest" description="Disordered" evidence="1">
    <location>
        <begin position="24"/>
        <end position="44"/>
    </location>
</feature>
<gene>
    <name evidence="2" type="ORF">ACFPCY_36985</name>
</gene>
<proteinExistence type="predicted"/>
<keyword evidence="3" id="KW-1185">Reference proteome</keyword>
<comment type="caution">
    <text evidence="2">The sequence shown here is derived from an EMBL/GenBank/DDBJ whole genome shotgun (WGS) entry which is preliminary data.</text>
</comment>
<evidence type="ECO:0000256" key="1">
    <source>
        <dbReference type="SAM" id="MobiDB-lite"/>
    </source>
</evidence>
<dbReference type="Proteomes" id="UP001595872">
    <property type="component" value="Unassembled WGS sequence"/>
</dbReference>
<organism evidence="2 3">
    <name type="scientific">Actinomadura gamaensis</name>
    <dbReference type="NCBI Taxonomy" id="1763541"/>
    <lineage>
        <taxon>Bacteria</taxon>
        <taxon>Bacillati</taxon>
        <taxon>Actinomycetota</taxon>
        <taxon>Actinomycetes</taxon>
        <taxon>Streptosporangiales</taxon>
        <taxon>Thermomonosporaceae</taxon>
        <taxon>Actinomadura</taxon>
    </lineage>
</organism>